<reference evidence="1" key="1">
    <citation type="submission" date="2020-11" db="EMBL/GenBank/DDBJ databases">
        <authorList>
            <person name="Tran Van P."/>
        </authorList>
    </citation>
    <scope>NUCLEOTIDE SEQUENCE</scope>
</reference>
<gene>
    <name evidence="1" type="ORF">CTOB1V02_LOCUS9287</name>
</gene>
<name>A0A7R8ZTS1_9CRUS</name>
<evidence type="ECO:0000313" key="1">
    <source>
        <dbReference type="EMBL" id="CAD7231440.1"/>
    </source>
</evidence>
<dbReference type="EMBL" id="OB663516">
    <property type="protein sequence ID" value="CAD7231440.1"/>
    <property type="molecule type" value="Genomic_DNA"/>
</dbReference>
<sequence>MVLNATGICSIILCAASAFPPVVPQAPSLFFPNENFQRNPFLDPKRFFALATCSGGLPVAVISGPMAPFAVVTELTCDRCVLATDIAFTVTTTSNVDSIPAGNGLYVAAAIGDPRNLAGGTNPGAYQIGEGVALSPITGATSLWTNVNFADRNNLRRIRATDRTGTFRADLNNLRLQNSCDLILFAKRTVRVVDGGPVFNAGFTVTGTVTGFDVSDLFDNFKFWQQRKG</sequence>
<accession>A0A7R8ZTS1</accession>
<proteinExistence type="predicted"/>
<dbReference type="AlphaFoldDB" id="A0A7R8ZTS1"/>
<organism evidence="1">
    <name type="scientific">Cyprideis torosa</name>
    <dbReference type="NCBI Taxonomy" id="163714"/>
    <lineage>
        <taxon>Eukaryota</taxon>
        <taxon>Metazoa</taxon>
        <taxon>Ecdysozoa</taxon>
        <taxon>Arthropoda</taxon>
        <taxon>Crustacea</taxon>
        <taxon>Oligostraca</taxon>
        <taxon>Ostracoda</taxon>
        <taxon>Podocopa</taxon>
        <taxon>Podocopida</taxon>
        <taxon>Cytherocopina</taxon>
        <taxon>Cytheroidea</taxon>
        <taxon>Cytherideidae</taxon>
        <taxon>Cyprideis</taxon>
    </lineage>
</organism>
<protein>
    <submittedName>
        <fullName evidence="1">Uncharacterized protein</fullName>
    </submittedName>
</protein>